<name>A0A922I4M5_DERFA</name>
<reference evidence="1" key="1">
    <citation type="submission" date="2013-05" db="EMBL/GenBank/DDBJ databases">
        <authorList>
            <person name="Yim A.K.Y."/>
            <person name="Chan T.F."/>
            <person name="Ji K.M."/>
            <person name="Liu X.Y."/>
            <person name="Zhou J.W."/>
            <person name="Li R.Q."/>
            <person name="Yang K.Y."/>
            <person name="Li J."/>
            <person name="Li M."/>
            <person name="Law P.T.W."/>
            <person name="Wu Y.L."/>
            <person name="Cai Z.L."/>
            <person name="Qin H."/>
            <person name="Bao Y."/>
            <person name="Leung R.K.K."/>
            <person name="Ng P.K.S."/>
            <person name="Zou J."/>
            <person name="Zhong X.J."/>
            <person name="Ran P.X."/>
            <person name="Zhong N.S."/>
            <person name="Liu Z.G."/>
            <person name="Tsui S.K.W."/>
        </authorList>
    </citation>
    <scope>NUCLEOTIDE SEQUENCE</scope>
    <source>
        <strain evidence="1">Derf</strain>
        <tissue evidence="1">Whole organism</tissue>
    </source>
</reference>
<reference evidence="1" key="2">
    <citation type="journal article" date="2022" name="Res Sq">
        <title>Comparative Genomics Reveals Insights into the Divergent Evolution of Astigmatic Mites and Household Pest Adaptations.</title>
        <authorList>
            <person name="Xiong Q."/>
            <person name="Wan A.T.-Y."/>
            <person name="Liu X.-Y."/>
            <person name="Fung C.S.-H."/>
            <person name="Xiao X."/>
            <person name="Malainual N."/>
            <person name="Hou J."/>
            <person name="Wang L."/>
            <person name="Wang M."/>
            <person name="Yang K."/>
            <person name="Cui Y."/>
            <person name="Leung E."/>
            <person name="Nong W."/>
            <person name="Shin S.-K."/>
            <person name="Au S."/>
            <person name="Jeong K.Y."/>
            <person name="Chew F.T."/>
            <person name="Hui J."/>
            <person name="Leung T.F."/>
            <person name="Tungtrongchitr A."/>
            <person name="Zhong N."/>
            <person name="Liu Z."/>
            <person name="Tsui S."/>
        </authorList>
    </citation>
    <scope>NUCLEOTIDE SEQUENCE</scope>
    <source>
        <strain evidence="1">Derf</strain>
        <tissue evidence="1">Whole organism</tissue>
    </source>
</reference>
<gene>
    <name evidence="1" type="ORF">DERF_004899</name>
</gene>
<dbReference type="EMBL" id="ASGP02000002">
    <property type="protein sequence ID" value="KAH9521225.1"/>
    <property type="molecule type" value="Genomic_DNA"/>
</dbReference>
<evidence type="ECO:0000313" key="2">
    <source>
        <dbReference type="Proteomes" id="UP000790347"/>
    </source>
</evidence>
<evidence type="ECO:0000313" key="1">
    <source>
        <dbReference type="EMBL" id="KAH9521225.1"/>
    </source>
</evidence>
<sequence length="59" mass="6352">MFTRASDMFNRLANSRKDGCGDGVEADCGNGDCCCGCMVNTIRRTCRNILLPADTDDDG</sequence>
<organism evidence="1 2">
    <name type="scientific">Dermatophagoides farinae</name>
    <name type="common">American house dust mite</name>
    <dbReference type="NCBI Taxonomy" id="6954"/>
    <lineage>
        <taxon>Eukaryota</taxon>
        <taxon>Metazoa</taxon>
        <taxon>Ecdysozoa</taxon>
        <taxon>Arthropoda</taxon>
        <taxon>Chelicerata</taxon>
        <taxon>Arachnida</taxon>
        <taxon>Acari</taxon>
        <taxon>Acariformes</taxon>
        <taxon>Sarcoptiformes</taxon>
        <taxon>Astigmata</taxon>
        <taxon>Psoroptidia</taxon>
        <taxon>Analgoidea</taxon>
        <taxon>Pyroglyphidae</taxon>
        <taxon>Dermatophagoidinae</taxon>
        <taxon>Dermatophagoides</taxon>
    </lineage>
</organism>
<accession>A0A922I4M5</accession>
<keyword evidence="2" id="KW-1185">Reference proteome</keyword>
<dbReference type="Proteomes" id="UP000790347">
    <property type="component" value="Unassembled WGS sequence"/>
</dbReference>
<dbReference type="AlphaFoldDB" id="A0A922I4M5"/>
<comment type="caution">
    <text evidence="1">The sequence shown here is derived from an EMBL/GenBank/DDBJ whole genome shotgun (WGS) entry which is preliminary data.</text>
</comment>
<protein>
    <submittedName>
        <fullName evidence="1">Uncharacterized protein</fullName>
    </submittedName>
</protein>
<proteinExistence type="predicted"/>